<dbReference type="SMART" id="SM00267">
    <property type="entry name" value="GGDEF"/>
    <property type="match status" value="1"/>
</dbReference>
<dbReference type="SMART" id="SM00052">
    <property type="entry name" value="EAL"/>
    <property type="match status" value="1"/>
</dbReference>
<sequence length="1178" mass="130361">MTIEKGAIGRVIRLVLLLGAGWAMTLSAQSGGDAGPILNEIWRIRILAENNIPQAYSDAKSLLEGLPNDASPVERSAALNVLARAERSFALAGEADRHAREALALARTHGDAVGQAEAWLNIAENAINLADLDAVKQAPEEALAALEGVQGRPDLMGEAMMRSAMVYIRFGKLEETVAVAMEGMEVARRSGDPLMLAYAHHALAVAFDQTHRKREALEHFTRMRDSARQIPSRKLEASALNGMAAMLGKLDGAKAAEPMLRQSVALHREVGGPFYLGHGLFTLAENLRDQGRHAEALEAMGQVLEIHAQHNNRIGMWWVYFTRSNYHEALHDLDAAMGDAEQADAIARNIGLPVYAARSLDRMAQIAAAQGDHRRAFELATQSAAVTREDEQVRISGRVMELTQRYREESNKRHIEALERLSEQQNAQLHEQNLQRRWLIVVLVLSIAALAVTMYLQRRLRHSLGLLSQTNLSLERSRDELTRQRGILQSVLDSMGDGVVVANASSELLLINPVARRVLNLTDELPEGRMAPDRFGLYLDDKVTRYPACDLPLARAIRGESCDDVEIYACNDAIPEGRWLSVNARPLQDRSGGAHGAVAVFSDISARKRAQAQVELSAQVFEQSAEGILIFDTERRILSANRAYCVVSGYAPHELLGRRLSELSEGALDSDQHRQLWSGIWRQVDGNGQWQGEVQNRRRRGELYPAFISVSAVLDTHGMVSNYICICRDISQHKEAEQHIRQLAYFDALTELPNRSLFNDRIAQAISHAQREQQPLGVLFLDLDRFKNINDSLGHHVGDEVLVETARRLERIKRAEDTVSRLGGDEFILLLPGADSDGAAHVAGKIIDVLAESFLVGAHELSVTPSIGISMYPADGDGAGVLIKNADSAMYRAKQDGRNTFRFFTPEMYVRANRVLQLENALRHALERDQLALHYQPQIDLRSGQIIGCEALMRWHSPEFGIVSPAEFIPIAEDSGQVLAIGEWALQTAIGQAKAWERAGLPPLTMAVNLSVVQFRQRNLAETVQRILEQNALASSSLELELTERVAMDDPVTAVDIINCLHRQGVKLSIDDFGTGYSSLAYLKQLNLHRLKIDRSFVRDIADDPDDREIVRTIIALARGLGLRTIAEGVETCEQRDILAQEGCDECQGYYFGKPMPPEAFIDLFGSDPERADGVVAA</sequence>
<comment type="catalytic activity">
    <reaction evidence="1">
        <text>3',3'-c-di-GMP + H2O = 5'-phosphoguanylyl(3'-&gt;5')guanosine + H(+)</text>
        <dbReference type="Rhea" id="RHEA:24902"/>
        <dbReference type="ChEBI" id="CHEBI:15377"/>
        <dbReference type="ChEBI" id="CHEBI:15378"/>
        <dbReference type="ChEBI" id="CHEBI:58754"/>
        <dbReference type="ChEBI" id="CHEBI:58805"/>
        <dbReference type="EC" id="3.1.4.52"/>
    </reaction>
    <physiologicalReaction direction="left-to-right" evidence="1">
        <dbReference type="Rhea" id="RHEA:24903"/>
    </physiologicalReaction>
</comment>
<dbReference type="GO" id="GO:0071732">
    <property type="term" value="P:cellular response to nitric oxide"/>
    <property type="evidence" value="ECO:0007669"/>
    <property type="project" value="UniProtKB-ARBA"/>
</dbReference>
<dbReference type="SUPFAM" id="SSF48452">
    <property type="entry name" value="TPR-like"/>
    <property type="match status" value="2"/>
</dbReference>
<dbReference type="PANTHER" id="PTHR44757">
    <property type="entry name" value="DIGUANYLATE CYCLASE DGCP"/>
    <property type="match status" value="1"/>
</dbReference>
<comment type="caution">
    <text evidence="7">The sequence shown here is derived from an EMBL/GenBank/DDBJ whole genome shotgun (WGS) entry which is preliminary data.</text>
</comment>
<evidence type="ECO:0000259" key="5">
    <source>
        <dbReference type="PROSITE" id="PS50883"/>
    </source>
</evidence>
<dbReference type="PANTHER" id="PTHR44757:SF2">
    <property type="entry name" value="BIOFILM ARCHITECTURE MAINTENANCE PROTEIN MBAA"/>
    <property type="match status" value="1"/>
</dbReference>
<dbReference type="InterPro" id="IPR019734">
    <property type="entry name" value="TPR_rpt"/>
</dbReference>
<dbReference type="Pfam" id="PF13424">
    <property type="entry name" value="TPR_12"/>
    <property type="match status" value="1"/>
</dbReference>
<dbReference type="GO" id="GO:0071111">
    <property type="term" value="F:cyclic-guanylate-specific phosphodiesterase activity"/>
    <property type="evidence" value="ECO:0007669"/>
    <property type="project" value="UniProtKB-EC"/>
</dbReference>
<keyword evidence="8" id="KW-1185">Reference proteome</keyword>
<dbReference type="CDD" id="cd00130">
    <property type="entry name" value="PAS"/>
    <property type="match status" value="1"/>
</dbReference>
<dbReference type="Pfam" id="PF00990">
    <property type="entry name" value="GGDEF"/>
    <property type="match status" value="1"/>
</dbReference>
<reference evidence="8" key="1">
    <citation type="journal article" date="2022" name="ISME J.">
        <title>Genetic and phylogenetic analysis of dissimilatory iodate-reducing bacteria identifies potential niches across the world's oceans.</title>
        <authorList>
            <person name="Reyes-Umana V."/>
            <person name="Henning Z."/>
            <person name="Lee K."/>
            <person name="Barnum T.P."/>
            <person name="Coates J.D."/>
        </authorList>
    </citation>
    <scope>NUCLEOTIDE SEQUENCE [LARGE SCALE GENOMIC DNA]</scope>
    <source>
        <strain evidence="8">IR12</strain>
    </source>
</reference>
<dbReference type="InterPro" id="IPR000014">
    <property type="entry name" value="PAS"/>
</dbReference>
<dbReference type="InterPro" id="IPR035919">
    <property type="entry name" value="EAL_sf"/>
</dbReference>
<feature type="domain" description="PAC" evidence="4">
    <location>
        <begin position="563"/>
        <end position="616"/>
    </location>
</feature>
<dbReference type="Pfam" id="PF08448">
    <property type="entry name" value="PAS_4"/>
    <property type="match status" value="1"/>
</dbReference>
<feature type="domain" description="PAS" evidence="3">
    <location>
        <begin position="613"/>
        <end position="658"/>
    </location>
</feature>
<feature type="transmembrane region" description="Helical" evidence="2">
    <location>
        <begin position="438"/>
        <end position="456"/>
    </location>
</feature>
<dbReference type="Gene3D" id="1.25.40.10">
    <property type="entry name" value="Tetratricopeptide repeat domain"/>
    <property type="match status" value="2"/>
</dbReference>
<accession>A0A944D7Z1</accession>
<dbReference type="Gene3D" id="3.30.450.20">
    <property type="entry name" value="PAS domain"/>
    <property type="match status" value="2"/>
</dbReference>
<protein>
    <submittedName>
        <fullName evidence="7">EAL domain-containing protein</fullName>
    </submittedName>
</protein>
<dbReference type="InterPro" id="IPR013656">
    <property type="entry name" value="PAS_4"/>
</dbReference>
<keyword evidence="2" id="KW-0812">Transmembrane</keyword>
<dbReference type="FunFam" id="3.20.20.450:FF:000001">
    <property type="entry name" value="Cyclic di-GMP phosphodiesterase yahA"/>
    <property type="match status" value="1"/>
</dbReference>
<dbReference type="InterPro" id="IPR052155">
    <property type="entry name" value="Biofilm_reg_signaling"/>
</dbReference>
<name>A0A944D7Z1_DENI1</name>
<dbReference type="FunFam" id="3.30.70.270:FF:000001">
    <property type="entry name" value="Diguanylate cyclase domain protein"/>
    <property type="match status" value="1"/>
</dbReference>
<dbReference type="Gene3D" id="3.30.70.270">
    <property type="match status" value="1"/>
</dbReference>
<dbReference type="Pfam" id="PF13426">
    <property type="entry name" value="PAS_9"/>
    <property type="match status" value="1"/>
</dbReference>
<dbReference type="RefSeq" id="WP_214361512.1">
    <property type="nucleotide sequence ID" value="NZ_JAEKFT010000011.1"/>
</dbReference>
<dbReference type="AlphaFoldDB" id="A0A944D7Z1"/>
<feature type="domain" description="PAC" evidence="4">
    <location>
        <begin position="690"/>
        <end position="742"/>
    </location>
</feature>
<gene>
    <name evidence="7" type="ORF">I8J34_11295</name>
</gene>
<dbReference type="InterPro" id="IPR001633">
    <property type="entry name" value="EAL_dom"/>
</dbReference>
<dbReference type="SMART" id="SM00028">
    <property type="entry name" value="TPR"/>
    <property type="match status" value="6"/>
</dbReference>
<dbReference type="EMBL" id="JAEKFT010000011">
    <property type="protein sequence ID" value="MBT0961755.1"/>
    <property type="molecule type" value="Genomic_DNA"/>
</dbReference>
<dbReference type="NCBIfam" id="TIGR00229">
    <property type="entry name" value="sensory_box"/>
    <property type="match status" value="1"/>
</dbReference>
<feature type="domain" description="EAL" evidence="5">
    <location>
        <begin position="915"/>
        <end position="1169"/>
    </location>
</feature>
<keyword evidence="2" id="KW-0472">Membrane</keyword>
<dbReference type="InterPro" id="IPR000160">
    <property type="entry name" value="GGDEF_dom"/>
</dbReference>
<dbReference type="Proteomes" id="UP000694660">
    <property type="component" value="Unassembled WGS sequence"/>
</dbReference>
<evidence type="ECO:0000259" key="4">
    <source>
        <dbReference type="PROSITE" id="PS50113"/>
    </source>
</evidence>
<dbReference type="CDD" id="cd01949">
    <property type="entry name" value="GGDEF"/>
    <property type="match status" value="1"/>
</dbReference>
<dbReference type="InterPro" id="IPR011990">
    <property type="entry name" value="TPR-like_helical_dom_sf"/>
</dbReference>
<dbReference type="SMART" id="SM00091">
    <property type="entry name" value="PAS"/>
    <property type="match status" value="3"/>
</dbReference>
<dbReference type="SMART" id="SM00086">
    <property type="entry name" value="PAC"/>
    <property type="match status" value="2"/>
</dbReference>
<dbReference type="InterPro" id="IPR043128">
    <property type="entry name" value="Rev_trsase/Diguanyl_cyclase"/>
</dbReference>
<dbReference type="PROSITE" id="PS50113">
    <property type="entry name" value="PAC"/>
    <property type="match status" value="2"/>
</dbReference>
<dbReference type="Pfam" id="PF00563">
    <property type="entry name" value="EAL"/>
    <property type="match status" value="1"/>
</dbReference>
<organism evidence="7 8">
    <name type="scientific">Denitromonas iodatirespirans</name>
    <dbReference type="NCBI Taxonomy" id="2795389"/>
    <lineage>
        <taxon>Bacteria</taxon>
        <taxon>Pseudomonadati</taxon>
        <taxon>Pseudomonadota</taxon>
        <taxon>Betaproteobacteria</taxon>
        <taxon>Rhodocyclales</taxon>
        <taxon>Zoogloeaceae</taxon>
        <taxon>Denitromonas</taxon>
    </lineage>
</organism>
<evidence type="ECO:0000313" key="7">
    <source>
        <dbReference type="EMBL" id="MBT0961755.1"/>
    </source>
</evidence>
<feature type="domain" description="GGDEF" evidence="6">
    <location>
        <begin position="774"/>
        <end position="906"/>
    </location>
</feature>
<dbReference type="CDD" id="cd01948">
    <property type="entry name" value="EAL"/>
    <property type="match status" value="1"/>
</dbReference>
<dbReference type="PROSITE" id="PS50883">
    <property type="entry name" value="EAL"/>
    <property type="match status" value="1"/>
</dbReference>
<dbReference type="SUPFAM" id="SSF55073">
    <property type="entry name" value="Nucleotide cyclase"/>
    <property type="match status" value="1"/>
</dbReference>
<evidence type="ECO:0000256" key="2">
    <source>
        <dbReference type="SAM" id="Phobius"/>
    </source>
</evidence>
<dbReference type="InterPro" id="IPR035965">
    <property type="entry name" value="PAS-like_dom_sf"/>
</dbReference>
<evidence type="ECO:0000259" key="3">
    <source>
        <dbReference type="PROSITE" id="PS50112"/>
    </source>
</evidence>
<dbReference type="SUPFAM" id="SSF55785">
    <property type="entry name" value="PYP-like sensor domain (PAS domain)"/>
    <property type="match status" value="2"/>
</dbReference>
<evidence type="ECO:0000313" key="8">
    <source>
        <dbReference type="Proteomes" id="UP000694660"/>
    </source>
</evidence>
<keyword evidence="2" id="KW-1133">Transmembrane helix</keyword>
<proteinExistence type="predicted"/>
<dbReference type="Gene3D" id="3.20.20.450">
    <property type="entry name" value="EAL domain"/>
    <property type="match status" value="1"/>
</dbReference>
<dbReference type="SUPFAM" id="SSF141868">
    <property type="entry name" value="EAL domain-like"/>
    <property type="match status" value="1"/>
</dbReference>
<dbReference type="InterPro" id="IPR001610">
    <property type="entry name" value="PAC"/>
</dbReference>
<dbReference type="InterPro" id="IPR000700">
    <property type="entry name" value="PAS-assoc_C"/>
</dbReference>
<dbReference type="NCBIfam" id="TIGR00254">
    <property type="entry name" value="GGDEF"/>
    <property type="match status" value="1"/>
</dbReference>
<evidence type="ECO:0000259" key="6">
    <source>
        <dbReference type="PROSITE" id="PS50887"/>
    </source>
</evidence>
<dbReference type="InterPro" id="IPR029787">
    <property type="entry name" value="Nucleotide_cyclase"/>
</dbReference>
<dbReference type="PROSITE" id="PS50112">
    <property type="entry name" value="PAS"/>
    <property type="match status" value="1"/>
</dbReference>
<dbReference type="PROSITE" id="PS50887">
    <property type="entry name" value="GGDEF"/>
    <property type="match status" value="1"/>
</dbReference>
<evidence type="ECO:0000256" key="1">
    <source>
        <dbReference type="ARBA" id="ARBA00051114"/>
    </source>
</evidence>